<organism evidence="2 3">
    <name type="scientific">Rhizophagus irregularis</name>
    <dbReference type="NCBI Taxonomy" id="588596"/>
    <lineage>
        <taxon>Eukaryota</taxon>
        <taxon>Fungi</taxon>
        <taxon>Fungi incertae sedis</taxon>
        <taxon>Mucoromycota</taxon>
        <taxon>Glomeromycotina</taxon>
        <taxon>Glomeromycetes</taxon>
        <taxon>Glomerales</taxon>
        <taxon>Glomeraceae</taxon>
        <taxon>Rhizophagus</taxon>
    </lineage>
</organism>
<evidence type="ECO:0000313" key="3">
    <source>
        <dbReference type="Proteomes" id="UP000232688"/>
    </source>
</evidence>
<dbReference type="Proteomes" id="UP000232688">
    <property type="component" value="Unassembled WGS sequence"/>
</dbReference>
<evidence type="ECO:0000313" key="2">
    <source>
        <dbReference type="EMBL" id="PKC51111.1"/>
    </source>
</evidence>
<reference evidence="2 3" key="2">
    <citation type="submission" date="2017-10" db="EMBL/GenBank/DDBJ databases">
        <title>Genome analyses suggest a sexual origin of heterokaryosis in a supposedly ancient asexual fungus.</title>
        <authorList>
            <person name="Corradi N."/>
            <person name="Sedzielewska K."/>
            <person name="Noel J."/>
            <person name="Charron P."/>
            <person name="Farinelli L."/>
            <person name="Marton T."/>
            <person name="Kruger M."/>
            <person name="Pelin A."/>
            <person name="Brachmann A."/>
            <person name="Corradi N."/>
        </authorList>
    </citation>
    <scope>NUCLEOTIDE SEQUENCE [LARGE SCALE GENOMIC DNA]</scope>
    <source>
        <strain evidence="2 3">A1</strain>
    </source>
</reference>
<feature type="transmembrane region" description="Helical" evidence="1">
    <location>
        <begin position="49"/>
        <end position="69"/>
    </location>
</feature>
<comment type="caution">
    <text evidence="2">The sequence shown here is derived from an EMBL/GenBank/DDBJ whole genome shotgun (WGS) entry which is preliminary data.</text>
</comment>
<name>A0A2N0QJ82_9GLOM</name>
<gene>
    <name evidence="2" type="ORF">RhiirA1_484518</name>
</gene>
<accession>A0A2N0QJ82</accession>
<sequence>MAQAVLISPNLLLLIELTEVVLLNLDIFEHPDVCAEKEVIYMWKKRTKYVVPTMVIVAIAAIFMLTNYYPEVPTYHKALIIISATLFSGLLSAVLFPHDEHKIDPKKDIESKQK</sequence>
<proteinExistence type="predicted"/>
<feature type="transmembrane region" description="Helical" evidence="1">
    <location>
        <begin position="75"/>
        <end position="96"/>
    </location>
</feature>
<dbReference type="EMBL" id="LLXH01008315">
    <property type="protein sequence ID" value="PKC51111.1"/>
    <property type="molecule type" value="Genomic_DNA"/>
</dbReference>
<keyword evidence="1" id="KW-0472">Membrane</keyword>
<evidence type="ECO:0000256" key="1">
    <source>
        <dbReference type="SAM" id="Phobius"/>
    </source>
</evidence>
<keyword evidence="1" id="KW-0812">Transmembrane</keyword>
<keyword evidence="1" id="KW-1133">Transmembrane helix</keyword>
<reference evidence="2 3" key="1">
    <citation type="submission" date="2017-10" db="EMBL/GenBank/DDBJ databases">
        <title>Extensive intraspecific genome diversity in a model arbuscular mycorrhizal fungus.</title>
        <authorList>
            <person name="Chen E.C.H."/>
            <person name="Morin E."/>
            <person name="Baudet D."/>
            <person name="Noel J."/>
            <person name="Ndikumana S."/>
            <person name="Charron P."/>
            <person name="St-Onge C."/>
            <person name="Giorgi J."/>
            <person name="Grigoriev I.V."/>
            <person name="Roux C."/>
            <person name="Martin F.M."/>
            <person name="Corradi N."/>
        </authorList>
    </citation>
    <scope>NUCLEOTIDE SEQUENCE [LARGE SCALE GENOMIC DNA]</scope>
    <source>
        <strain evidence="2 3">A1</strain>
    </source>
</reference>
<dbReference type="AlphaFoldDB" id="A0A2N0QJ82"/>
<dbReference type="VEuPathDB" id="FungiDB:RhiirA1_484518"/>
<protein>
    <submittedName>
        <fullName evidence="2">Uncharacterized protein</fullName>
    </submittedName>
</protein>